<evidence type="ECO:0000256" key="11">
    <source>
        <dbReference type="ARBA" id="ARBA00023136"/>
    </source>
</evidence>
<feature type="domain" description="E3 Ubiquitin ligase MUL1-like" evidence="13">
    <location>
        <begin position="118"/>
        <end position="266"/>
    </location>
</feature>
<evidence type="ECO:0000256" key="1">
    <source>
        <dbReference type="ARBA" id="ARBA00000900"/>
    </source>
</evidence>
<organism evidence="14 15">
    <name type="scientific">Halovivax cerinus</name>
    <dbReference type="NCBI Taxonomy" id="1487865"/>
    <lineage>
        <taxon>Archaea</taxon>
        <taxon>Methanobacteriati</taxon>
        <taxon>Methanobacteriota</taxon>
        <taxon>Stenosarchaea group</taxon>
        <taxon>Halobacteria</taxon>
        <taxon>Halobacteriales</taxon>
        <taxon>Natrialbaceae</taxon>
        <taxon>Halovivax</taxon>
    </lineage>
</organism>
<evidence type="ECO:0000256" key="7">
    <source>
        <dbReference type="ARBA" id="ARBA00022771"/>
    </source>
</evidence>
<comment type="caution">
    <text evidence="14">The sequence shown here is derived from an EMBL/GenBank/DDBJ whole genome shotgun (WGS) entry which is preliminary data.</text>
</comment>
<evidence type="ECO:0000256" key="10">
    <source>
        <dbReference type="ARBA" id="ARBA00022989"/>
    </source>
</evidence>
<evidence type="ECO:0000256" key="5">
    <source>
        <dbReference type="ARBA" id="ARBA00022692"/>
    </source>
</evidence>
<accession>A0ABD5NR29</accession>
<evidence type="ECO:0000259" key="13">
    <source>
        <dbReference type="Pfam" id="PF12483"/>
    </source>
</evidence>
<evidence type="ECO:0000256" key="9">
    <source>
        <dbReference type="ARBA" id="ARBA00022833"/>
    </source>
</evidence>
<dbReference type="InterPro" id="IPR022170">
    <property type="entry name" value="MUL1-like"/>
</dbReference>
<evidence type="ECO:0000256" key="3">
    <source>
        <dbReference type="ARBA" id="ARBA00012483"/>
    </source>
</evidence>
<name>A0ABD5NR29_9EURY</name>
<keyword evidence="15" id="KW-1185">Reference proteome</keyword>
<evidence type="ECO:0000256" key="4">
    <source>
        <dbReference type="ARBA" id="ARBA00022679"/>
    </source>
</evidence>
<dbReference type="RefSeq" id="WP_256533406.1">
    <property type="nucleotide sequence ID" value="NZ_CP101824.1"/>
</dbReference>
<comment type="catalytic activity">
    <reaction evidence="1">
        <text>S-ubiquitinyl-[E2 ubiquitin-conjugating enzyme]-L-cysteine + [acceptor protein]-L-lysine = [E2 ubiquitin-conjugating enzyme]-L-cysteine + N(6)-ubiquitinyl-[acceptor protein]-L-lysine.</text>
        <dbReference type="EC" id="2.3.2.27"/>
    </reaction>
</comment>
<dbReference type="AlphaFoldDB" id="A0ABD5NR29"/>
<feature type="transmembrane region" description="Helical" evidence="12">
    <location>
        <begin position="32"/>
        <end position="51"/>
    </location>
</feature>
<dbReference type="GeneID" id="73902534"/>
<evidence type="ECO:0000256" key="8">
    <source>
        <dbReference type="ARBA" id="ARBA00022786"/>
    </source>
</evidence>
<evidence type="ECO:0000313" key="15">
    <source>
        <dbReference type="Proteomes" id="UP001595846"/>
    </source>
</evidence>
<keyword evidence="8" id="KW-0833">Ubl conjugation pathway</keyword>
<sequence>MVVTTVAVAASGSAVAVSLVPLGSITGGEPAIVAVLVGVFLVGLFGASLGYGRYQRGQLIEATEDVAIGEATHGRVAITGTVRPAEEALSNPLTDGENVHYSYRIRDHVEKPDDEITDSEEDIAGGDTEWETVSQSSDSVPFYVDDGTGTALVAIDEEPTYSIGDDNTTRSDDEDGDGLVGLSNDDVPPDVITRVHRETVLPVGEDVCVLGRVDGPGSDGEADLVVGRDAEAGLFAVTDGTKADLSRSLSLSGPLIVLGGLATSAVVAGLLVYDFVLA</sequence>
<protein>
    <recommendedName>
        <fullName evidence="3">RING-type E3 ubiquitin transferase</fullName>
        <ecNumber evidence="3">2.3.2.27</ecNumber>
    </recommendedName>
</protein>
<proteinExistence type="predicted"/>
<dbReference type="EC" id="2.3.2.27" evidence="3"/>
<keyword evidence="9" id="KW-0862">Zinc</keyword>
<keyword evidence="4" id="KW-0808">Transferase</keyword>
<keyword evidence="11 12" id="KW-0472">Membrane</keyword>
<evidence type="ECO:0000256" key="12">
    <source>
        <dbReference type="SAM" id="Phobius"/>
    </source>
</evidence>
<dbReference type="Pfam" id="PF12483">
    <property type="entry name" value="GIDE"/>
    <property type="match status" value="1"/>
</dbReference>
<feature type="transmembrane region" description="Helical" evidence="12">
    <location>
        <begin position="255"/>
        <end position="276"/>
    </location>
</feature>
<dbReference type="Proteomes" id="UP001595846">
    <property type="component" value="Unassembled WGS sequence"/>
</dbReference>
<dbReference type="GO" id="GO:0016020">
    <property type="term" value="C:membrane"/>
    <property type="evidence" value="ECO:0007669"/>
    <property type="project" value="UniProtKB-SubCell"/>
</dbReference>
<keyword evidence="6" id="KW-0479">Metal-binding</keyword>
<keyword evidence="7" id="KW-0863">Zinc-finger</keyword>
<comment type="subcellular location">
    <subcellularLocation>
        <location evidence="2">Membrane</location>
        <topology evidence="2">Multi-pass membrane protein</topology>
    </subcellularLocation>
</comment>
<dbReference type="GO" id="GO:0008270">
    <property type="term" value="F:zinc ion binding"/>
    <property type="evidence" value="ECO:0007669"/>
    <property type="project" value="UniProtKB-KW"/>
</dbReference>
<evidence type="ECO:0000313" key="14">
    <source>
        <dbReference type="EMBL" id="MFC3959198.1"/>
    </source>
</evidence>
<gene>
    <name evidence="14" type="ORF">ACFOUR_12560</name>
</gene>
<keyword evidence="5 12" id="KW-0812">Transmembrane</keyword>
<evidence type="ECO:0000256" key="6">
    <source>
        <dbReference type="ARBA" id="ARBA00022723"/>
    </source>
</evidence>
<evidence type="ECO:0000256" key="2">
    <source>
        <dbReference type="ARBA" id="ARBA00004141"/>
    </source>
</evidence>
<keyword evidence="10 12" id="KW-1133">Transmembrane helix</keyword>
<dbReference type="GO" id="GO:0061630">
    <property type="term" value="F:ubiquitin protein ligase activity"/>
    <property type="evidence" value="ECO:0007669"/>
    <property type="project" value="UniProtKB-EC"/>
</dbReference>
<reference evidence="14 15" key="1">
    <citation type="journal article" date="2019" name="Int. J. Syst. Evol. Microbiol.">
        <title>The Global Catalogue of Microorganisms (GCM) 10K type strain sequencing project: providing services to taxonomists for standard genome sequencing and annotation.</title>
        <authorList>
            <consortium name="The Broad Institute Genomics Platform"/>
            <consortium name="The Broad Institute Genome Sequencing Center for Infectious Disease"/>
            <person name="Wu L."/>
            <person name="Ma J."/>
        </authorList>
    </citation>
    <scope>NUCLEOTIDE SEQUENCE [LARGE SCALE GENOMIC DNA]</scope>
    <source>
        <strain evidence="14 15">IBRC-M 10256</strain>
    </source>
</reference>
<dbReference type="EMBL" id="JBHSAQ010000010">
    <property type="protein sequence ID" value="MFC3959198.1"/>
    <property type="molecule type" value="Genomic_DNA"/>
</dbReference>